<protein>
    <submittedName>
        <fullName evidence="1">Uncharacterized protein</fullName>
    </submittedName>
</protein>
<accession>A0ACC2BBR3</accession>
<gene>
    <name evidence="1" type="ORF">O6H91_16G043000</name>
</gene>
<dbReference type="EMBL" id="CM055107">
    <property type="protein sequence ID" value="KAJ7527217.1"/>
    <property type="molecule type" value="Genomic_DNA"/>
</dbReference>
<organism evidence="1 2">
    <name type="scientific">Diphasiastrum complanatum</name>
    <name type="common">Issler's clubmoss</name>
    <name type="synonym">Lycopodium complanatum</name>
    <dbReference type="NCBI Taxonomy" id="34168"/>
    <lineage>
        <taxon>Eukaryota</taxon>
        <taxon>Viridiplantae</taxon>
        <taxon>Streptophyta</taxon>
        <taxon>Embryophyta</taxon>
        <taxon>Tracheophyta</taxon>
        <taxon>Lycopodiopsida</taxon>
        <taxon>Lycopodiales</taxon>
        <taxon>Lycopodiaceae</taxon>
        <taxon>Lycopodioideae</taxon>
        <taxon>Diphasiastrum</taxon>
    </lineage>
</organism>
<proteinExistence type="predicted"/>
<evidence type="ECO:0000313" key="1">
    <source>
        <dbReference type="EMBL" id="KAJ7527217.1"/>
    </source>
</evidence>
<comment type="caution">
    <text evidence="1">The sequence shown here is derived from an EMBL/GenBank/DDBJ whole genome shotgun (WGS) entry which is preliminary data.</text>
</comment>
<sequence>MESVERLCLSQKLRQVCLDTATTSASASASTRSAEGNVYHSISPADGLTAISENEVLDMLSSQDFFCTPDFVTPTEQQIVVDFDGNKEKGNVSPPKGLTPMRSKRPRPGWLSGNHPHSELEIYCSDLPLEAHFSSFSASKCEQLYDDTASCPSSTNARLAALRRRALSPPCIKNPFLYNDPEIGTSTNKLRAKFQVDPYRALGAGTSCLSRYREEFHEIQEIGLGNFSRVFKVLKRIDGCFYAIKRSLHQLRQDGQRRQAINEVQALAAIDSHENVVRYHTAWFENDYLYIQMELCDNSLRSWKAEAYPPPEKSLLGGMLQIIKALAHIHSHGLVHLDIKPDNIYVRKGIYKLGDFGRATRLDGSISVEEGDSRYMPLEILNEDYSQLQKADIFALGATFYELARGSPLTSSGTQFQALRQGKHALLPGFSLPFQNLLKGLMHPISKMRPTAADLLNHALFNHGKDAYFVQHLKR</sequence>
<dbReference type="Proteomes" id="UP001162992">
    <property type="component" value="Chromosome 16"/>
</dbReference>
<keyword evidence="2" id="KW-1185">Reference proteome</keyword>
<reference evidence="2" key="1">
    <citation type="journal article" date="2024" name="Proc. Natl. Acad. Sci. U.S.A.">
        <title>Extraordinary preservation of gene collinearity over three hundred million years revealed in homosporous lycophytes.</title>
        <authorList>
            <person name="Li C."/>
            <person name="Wickell D."/>
            <person name="Kuo L.Y."/>
            <person name="Chen X."/>
            <person name="Nie B."/>
            <person name="Liao X."/>
            <person name="Peng D."/>
            <person name="Ji J."/>
            <person name="Jenkins J."/>
            <person name="Williams M."/>
            <person name="Shu S."/>
            <person name="Plott C."/>
            <person name="Barry K."/>
            <person name="Rajasekar S."/>
            <person name="Grimwood J."/>
            <person name="Han X."/>
            <person name="Sun S."/>
            <person name="Hou Z."/>
            <person name="He W."/>
            <person name="Dai G."/>
            <person name="Sun C."/>
            <person name="Schmutz J."/>
            <person name="Leebens-Mack J.H."/>
            <person name="Li F.W."/>
            <person name="Wang L."/>
        </authorList>
    </citation>
    <scope>NUCLEOTIDE SEQUENCE [LARGE SCALE GENOMIC DNA]</scope>
    <source>
        <strain evidence="2">cv. PW_Plant_1</strain>
    </source>
</reference>
<name>A0ACC2BBR3_DIPCM</name>
<evidence type="ECO:0000313" key="2">
    <source>
        <dbReference type="Proteomes" id="UP001162992"/>
    </source>
</evidence>